<protein>
    <submittedName>
        <fullName evidence="2">ATPase P</fullName>
    </submittedName>
</protein>
<evidence type="ECO:0000259" key="1">
    <source>
        <dbReference type="Pfam" id="PF12156"/>
    </source>
</evidence>
<feature type="non-terminal residue" evidence="2">
    <location>
        <position position="1"/>
    </location>
</feature>
<dbReference type="AlphaFoldDB" id="A0A7Y0S2Q9"/>
<gene>
    <name evidence="2" type="ORF">HKB21_06720</name>
</gene>
<reference evidence="2 3" key="1">
    <citation type="submission" date="2020-04" db="EMBL/GenBank/DDBJ databases">
        <title>Whole-genome sequencing of Vibrio spp. from China reveals different genetic environments of blaCTX-M-14 among diverse lineages.</title>
        <authorList>
            <person name="Zheng Z."/>
            <person name="Ye L."/>
            <person name="Chen S."/>
        </authorList>
    </citation>
    <scope>NUCLEOTIDE SEQUENCE [LARGE SCALE GENOMIC DNA]</scope>
    <source>
        <strain evidence="2 3">Vb0574</strain>
    </source>
</reference>
<dbReference type="GO" id="GO:0046872">
    <property type="term" value="F:metal ion binding"/>
    <property type="evidence" value="ECO:0007669"/>
    <property type="project" value="InterPro"/>
</dbReference>
<name>A0A7Y0S2Q9_VIBPH</name>
<dbReference type="InterPro" id="IPR036163">
    <property type="entry name" value="HMA_dom_sf"/>
</dbReference>
<evidence type="ECO:0000313" key="3">
    <source>
        <dbReference type="Proteomes" id="UP000555836"/>
    </source>
</evidence>
<feature type="domain" description="Putative metal-binding" evidence="1">
    <location>
        <begin position="1"/>
        <end position="53"/>
    </location>
</feature>
<dbReference type="Pfam" id="PF12156">
    <property type="entry name" value="ATPase-cat_bd"/>
    <property type="match status" value="1"/>
</dbReference>
<dbReference type="SUPFAM" id="SSF55008">
    <property type="entry name" value="HMA, heavy metal-associated domain"/>
    <property type="match status" value="1"/>
</dbReference>
<dbReference type="Proteomes" id="UP000555836">
    <property type="component" value="Unassembled WGS sequence"/>
</dbReference>
<evidence type="ECO:0000313" key="2">
    <source>
        <dbReference type="EMBL" id="NMU25311.1"/>
    </source>
</evidence>
<sequence>CETVAQTIVDSGLVSYYQYRTAPAEKADLVPEQLQALIHYDNADVQSEFVRNRENVSEVTLSLEGVSCAACAWLIEKQVSNT</sequence>
<proteinExistence type="predicted"/>
<feature type="non-terminal residue" evidence="2">
    <location>
        <position position="82"/>
    </location>
</feature>
<comment type="caution">
    <text evidence="2">The sequence shown here is derived from an EMBL/GenBank/DDBJ whole genome shotgun (WGS) entry which is preliminary data.</text>
</comment>
<accession>A0A7Y0S2Q9</accession>
<dbReference type="EMBL" id="JABCLD010000995">
    <property type="protein sequence ID" value="NMU25311.1"/>
    <property type="molecule type" value="Genomic_DNA"/>
</dbReference>
<dbReference type="InterPro" id="IPR021993">
    <property type="entry name" value="ATPase-cat-bd"/>
</dbReference>
<organism evidence="2 3">
    <name type="scientific">Vibrio parahaemolyticus</name>
    <dbReference type="NCBI Taxonomy" id="670"/>
    <lineage>
        <taxon>Bacteria</taxon>
        <taxon>Pseudomonadati</taxon>
        <taxon>Pseudomonadota</taxon>
        <taxon>Gammaproteobacteria</taxon>
        <taxon>Vibrionales</taxon>
        <taxon>Vibrionaceae</taxon>
        <taxon>Vibrio</taxon>
    </lineage>
</organism>